<evidence type="ECO:0000313" key="2">
    <source>
        <dbReference type="EMBL" id="GGN88064.1"/>
    </source>
</evidence>
<dbReference type="AlphaFoldDB" id="A0A830GGQ7"/>
<feature type="region of interest" description="Disordered" evidence="1">
    <location>
        <begin position="265"/>
        <end position="293"/>
    </location>
</feature>
<gene>
    <name evidence="2" type="ORF">GCM10009030_07370</name>
</gene>
<dbReference type="EMBL" id="BMOU01000001">
    <property type="protein sequence ID" value="GGN88064.1"/>
    <property type="molecule type" value="Genomic_DNA"/>
</dbReference>
<protein>
    <recommendedName>
        <fullName evidence="4">Sulfatase</fullName>
    </recommendedName>
</protein>
<comment type="caution">
    <text evidence="2">The sequence shown here is derived from an EMBL/GenBank/DDBJ whole genome shotgun (WGS) entry which is preliminary data.</text>
</comment>
<dbReference type="Gene3D" id="3.40.720.10">
    <property type="entry name" value="Alkaline Phosphatase, subunit A"/>
    <property type="match status" value="1"/>
</dbReference>
<feature type="compositionally biased region" description="Basic and acidic residues" evidence="1">
    <location>
        <begin position="277"/>
        <end position="293"/>
    </location>
</feature>
<dbReference type="Proteomes" id="UP000605784">
    <property type="component" value="Unassembled WGS sequence"/>
</dbReference>
<reference evidence="2" key="1">
    <citation type="journal article" date="2014" name="Int. J. Syst. Evol. Microbiol.">
        <title>Complete genome sequence of Corynebacterium casei LMG S-19264T (=DSM 44701T), isolated from a smear-ripened cheese.</title>
        <authorList>
            <consortium name="US DOE Joint Genome Institute (JGI-PGF)"/>
            <person name="Walter F."/>
            <person name="Albersmeier A."/>
            <person name="Kalinowski J."/>
            <person name="Ruckert C."/>
        </authorList>
    </citation>
    <scope>NUCLEOTIDE SEQUENCE</scope>
    <source>
        <strain evidence="2">JCM 17820</strain>
    </source>
</reference>
<dbReference type="SUPFAM" id="SSF53649">
    <property type="entry name" value="Alkaline phosphatase-like"/>
    <property type="match status" value="1"/>
</dbReference>
<proteinExistence type="predicted"/>
<dbReference type="RefSeq" id="WP_188994634.1">
    <property type="nucleotide sequence ID" value="NZ_BMOU01000001.1"/>
</dbReference>
<evidence type="ECO:0000313" key="3">
    <source>
        <dbReference type="Proteomes" id="UP000605784"/>
    </source>
</evidence>
<dbReference type="InterPro" id="IPR017850">
    <property type="entry name" value="Alkaline_phosphatase_core_sf"/>
</dbReference>
<name>A0A830GGQ7_9EURY</name>
<sequence length="293" mass="33861">MYGLEELREALSNPHLVLRELNRAYHRRLYTRPYNTAGIDVFEADWDNLVILDACRYDVFCEHTDFEGVETRTSRGGATPEFVRGNFTGKQRHDVVYATANTWYFELEDEIDAEVHAALYAPDRDPEVLTEKALDAAEEYPNKRLAVHYIPPHHPFKGPTADEHFPSYEDQSDALFERIQRGDLDIDDETLRQAYVENLEWVLPEVERLLSELDGKTVVTADHGELLGDRTAPVPVRDYGHHVGLYVDQLVEVPWYESTNGSRRRIVPEEPDTDVTDVEKESVEQRLEELGYR</sequence>
<reference evidence="2" key="2">
    <citation type="submission" date="2020-09" db="EMBL/GenBank/DDBJ databases">
        <authorList>
            <person name="Sun Q."/>
            <person name="Ohkuma M."/>
        </authorList>
    </citation>
    <scope>NUCLEOTIDE SEQUENCE</scope>
    <source>
        <strain evidence="2">JCM 17820</strain>
    </source>
</reference>
<evidence type="ECO:0000256" key="1">
    <source>
        <dbReference type="SAM" id="MobiDB-lite"/>
    </source>
</evidence>
<organism evidence="2 3">
    <name type="scientific">Haloarcula pellucida</name>
    <dbReference type="NCBI Taxonomy" id="1427151"/>
    <lineage>
        <taxon>Archaea</taxon>
        <taxon>Methanobacteriati</taxon>
        <taxon>Methanobacteriota</taxon>
        <taxon>Stenosarchaea group</taxon>
        <taxon>Halobacteria</taxon>
        <taxon>Halobacteriales</taxon>
        <taxon>Haloarculaceae</taxon>
        <taxon>Haloarcula</taxon>
    </lineage>
</organism>
<keyword evidence="3" id="KW-1185">Reference proteome</keyword>
<accession>A0A830GGQ7</accession>
<evidence type="ECO:0008006" key="4">
    <source>
        <dbReference type="Google" id="ProtNLM"/>
    </source>
</evidence>